<keyword evidence="1" id="KW-0472">Membrane</keyword>
<dbReference type="Proteomes" id="UP001500454">
    <property type="component" value="Unassembled WGS sequence"/>
</dbReference>
<gene>
    <name evidence="2" type="ORF">GCM10023186_42070</name>
</gene>
<evidence type="ECO:0000256" key="1">
    <source>
        <dbReference type="SAM" id="Phobius"/>
    </source>
</evidence>
<dbReference type="RefSeq" id="WP_345227458.1">
    <property type="nucleotide sequence ID" value="NZ_BAABHA010000015.1"/>
</dbReference>
<protein>
    <recommendedName>
        <fullName evidence="4">DUF3311 domain-containing protein</fullName>
    </recommendedName>
</protein>
<keyword evidence="1" id="KW-1133">Transmembrane helix</keyword>
<proteinExistence type="predicted"/>
<keyword evidence="3" id="KW-1185">Reference proteome</keyword>
<reference evidence="3" key="1">
    <citation type="journal article" date="2019" name="Int. J. Syst. Evol. Microbiol.">
        <title>The Global Catalogue of Microorganisms (GCM) 10K type strain sequencing project: providing services to taxonomists for standard genome sequencing and annotation.</title>
        <authorList>
            <consortium name="The Broad Institute Genomics Platform"/>
            <consortium name="The Broad Institute Genome Sequencing Center for Infectious Disease"/>
            <person name="Wu L."/>
            <person name="Ma J."/>
        </authorList>
    </citation>
    <scope>NUCLEOTIDE SEQUENCE [LARGE SCALE GENOMIC DNA]</scope>
    <source>
        <strain evidence="3">JCM 17924</strain>
    </source>
</reference>
<evidence type="ECO:0000313" key="3">
    <source>
        <dbReference type="Proteomes" id="UP001500454"/>
    </source>
</evidence>
<keyword evidence="1" id="KW-0812">Transmembrane</keyword>
<sequence>MKALGYGLLRAVGIALFIVLAFVWIYFLLGGAILTFVAFYTGHYWYGALFTVLTIFAWGIACMDSDNDSYHD</sequence>
<evidence type="ECO:0008006" key="4">
    <source>
        <dbReference type="Google" id="ProtNLM"/>
    </source>
</evidence>
<accession>A0ABP8JKY1</accession>
<organism evidence="2 3">
    <name type="scientific">Hymenobacter koreensis</name>
    <dbReference type="NCBI Taxonomy" id="1084523"/>
    <lineage>
        <taxon>Bacteria</taxon>
        <taxon>Pseudomonadati</taxon>
        <taxon>Bacteroidota</taxon>
        <taxon>Cytophagia</taxon>
        <taxon>Cytophagales</taxon>
        <taxon>Hymenobacteraceae</taxon>
        <taxon>Hymenobacter</taxon>
    </lineage>
</organism>
<dbReference type="EMBL" id="BAABHA010000015">
    <property type="protein sequence ID" value="GAA4392041.1"/>
    <property type="molecule type" value="Genomic_DNA"/>
</dbReference>
<comment type="caution">
    <text evidence="2">The sequence shown here is derived from an EMBL/GenBank/DDBJ whole genome shotgun (WGS) entry which is preliminary data.</text>
</comment>
<feature type="transmembrane region" description="Helical" evidence="1">
    <location>
        <begin position="44"/>
        <end position="63"/>
    </location>
</feature>
<evidence type="ECO:0000313" key="2">
    <source>
        <dbReference type="EMBL" id="GAA4392041.1"/>
    </source>
</evidence>
<feature type="transmembrane region" description="Helical" evidence="1">
    <location>
        <begin position="12"/>
        <end position="38"/>
    </location>
</feature>
<name>A0ABP8JKY1_9BACT</name>